<reference evidence="1" key="1">
    <citation type="submission" date="2017-05" db="UniProtKB">
        <authorList>
            <consortium name="EnsemblMetazoa"/>
        </authorList>
    </citation>
    <scope>IDENTIFICATION</scope>
</reference>
<name>A0A1X7U609_AMPQE</name>
<protein>
    <submittedName>
        <fullName evidence="1">Uncharacterized protein</fullName>
    </submittedName>
</protein>
<evidence type="ECO:0000313" key="1">
    <source>
        <dbReference type="EnsemblMetazoa" id="Aqu2.1.23093_001"/>
    </source>
</evidence>
<proteinExistence type="predicted"/>
<dbReference type="InParanoid" id="A0A1X7U609"/>
<dbReference type="AlphaFoldDB" id="A0A1X7U609"/>
<sequence length="65" mass="7195">MKISALVLPYICEAVYSQSPRDIAKQYSHLKNLDLADSGEKEETATLQSLTWSDYGDTGPMANKT</sequence>
<accession>A0A1X7U609</accession>
<dbReference type="EnsemblMetazoa" id="Aqu2.1.23093_001">
    <property type="protein sequence ID" value="Aqu2.1.23093_001"/>
    <property type="gene ID" value="Aqu2.1.23093"/>
</dbReference>
<organism evidence="1">
    <name type="scientific">Amphimedon queenslandica</name>
    <name type="common">Sponge</name>
    <dbReference type="NCBI Taxonomy" id="400682"/>
    <lineage>
        <taxon>Eukaryota</taxon>
        <taxon>Metazoa</taxon>
        <taxon>Porifera</taxon>
        <taxon>Demospongiae</taxon>
        <taxon>Heteroscleromorpha</taxon>
        <taxon>Haplosclerida</taxon>
        <taxon>Niphatidae</taxon>
        <taxon>Amphimedon</taxon>
    </lineage>
</organism>